<feature type="domain" description="SnoaL-like" evidence="1">
    <location>
        <begin position="38"/>
        <end position="146"/>
    </location>
</feature>
<accession>A0ABT2FGG2</accession>
<evidence type="ECO:0000313" key="2">
    <source>
        <dbReference type="EMBL" id="MCS4555393.1"/>
    </source>
</evidence>
<dbReference type="Proteomes" id="UP001201549">
    <property type="component" value="Unassembled WGS sequence"/>
</dbReference>
<dbReference type="EMBL" id="JAKOGG010000002">
    <property type="protein sequence ID" value="MCS4555393.1"/>
    <property type="molecule type" value="Genomic_DNA"/>
</dbReference>
<dbReference type="Pfam" id="PF13474">
    <property type="entry name" value="SnoaL_3"/>
    <property type="match status" value="1"/>
</dbReference>
<reference evidence="2 3" key="1">
    <citation type="submission" date="2022-02" db="EMBL/GenBank/DDBJ databases">
        <authorList>
            <person name="Zhuang L."/>
        </authorList>
    </citation>
    <scope>NUCLEOTIDE SEQUENCE [LARGE SCALE GENOMIC DNA]</scope>
    <source>
        <strain evidence="2 3">C32</strain>
    </source>
</reference>
<reference evidence="3" key="2">
    <citation type="submission" date="2023-07" db="EMBL/GenBank/DDBJ databases">
        <title>Shewanella mangrovi sp. nov., an acetaldehyde- degrading bacterium isolated from mangrove sediment.</title>
        <authorList>
            <person name="Liu Y."/>
        </authorList>
    </citation>
    <scope>NUCLEOTIDE SEQUENCE [LARGE SCALE GENOMIC DNA]</scope>
    <source>
        <strain evidence="3">C32</strain>
    </source>
</reference>
<protein>
    <submittedName>
        <fullName evidence="2">Nuclear transport factor 2 family protein</fullName>
    </submittedName>
</protein>
<organism evidence="2 3">
    <name type="scientific">Shewanella electrica</name>
    <dbReference type="NCBI Taxonomy" id="515560"/>
    <lineage>
        <taxon>Bacteria</taxon>
        <taxon>Pseudomonadati</taxon>
        <taxon>Pseudomonadota</taxon>
        <taxon>Gammaproteobacteria</taxon>
        <taxon>Alteromonadales</taxon>
        <taxon>Shewanellaceae</taxon>
        <taxon>Shewanella</taxon>
    </lineage>
</organism>
<gene>
    <name evidence="2" type="ORF">L9G74_02985</name>
</gene>
<keyword evidence="3" id="KW-1185">Reference proteome</keyword>
<dbReference type="RefSeq" id="WP_238894797.1">
    <property type="nucleotide sequence ID" value="NZ_JAKOGG010000002.1"/>
</dbReference>
<comment type="caution">
    <text evidence="2">The sequence shown here is derived from an EMBL/GenBank/DDBJ whole genome shotgun (WGS) entry which is preliminary data.</text>
</comment>
<dbReference type="Gene3D" id="3.10.450.50">
    <property type="match status" value="1"/>
</dbReference>
<evidence type="ECO:0000259" key="1">
    <source>
        <dbReference type="Pfam" id="PF13474"/>
    </source>
</evidence>
<dbReference type="SUPFAM" id="SSF54427">
    <property type="entry name" value="NTF2-like"/>
    <property type="match status" value="1"/>
</dbReference>
<dbReference type="InterPro" id="IPR037401">
    <property type="entry name" value="SnoaL-like"/>
</dbReference>
<dbReference type="InterPro" id="IPR032710">
    <property type="entry name" value="NTF2-like_dom_sf"/>
</dbReference>
<proteinExistence type="predicted"/>
<evidence type="ECO:0000313" key="3">
    <source>
        <dbReference type="Proteomes" id="UP001201549"/>
    </source>
</evidence>
<name>A0ABT2FGG2_9GAMM</name>
<sequence length="174" mass="19916">MHSSISKTLRLWLTTLSLLLVVNINLAVAEPTDEDGSVDAVLDQLHQNAANADWDSYFTLFTDNASFLGTDKTEHWSIQSFEQYARATKGWSYERLSRTVTETGNVAVFDEILEHQKYGLCRGTGTLIYTEQGWKILQYHLSFPVPNDMAIRVTEQIKLFRQQQKRKADNANKE</sequence>